<evidence type="ECO:0000256" key="6">
    <source>
        <dbReference type="ARBA" id="ARBA00022605"/>
    </source>
</evidence>
<sequence>MAEPLRIALAGLGTVGAGVIRLLAANAALVRSRAGREIRIVAVSARDRVRDRGVDLSAFDWCDDMAAMASRDDVDAVVEMVGGADGPALTLAKTAIRQGKALVTANKAMIAHHGLELARAAEERGVPLKFEAAVAGGIPVIKGLREGAAANAIARVQGILNGTCNFILSTMEDTGRDFADVLAEAQALGFAEADPSFDIDGIDAGHKLAILAAIAFGARLDFAHVSCEGIGAVRAADIARARDLGFVIRLVGEADVDAGPPGAAPARLLQRVRPCLVPQAHPLAHVDGPTNAVVAEGNFSGRLLFQGAGAGDGPTASAVVADLIDIARSTMDGREAGPAFSVPVGELLAMEPAEPGDRTGRSYIRFTVADRPGVLAEITAAMRDAEVSIESLIQQGEPDAKGDVLVAMVTHEGPERCVAEALRLLDGSPSLTAPPLVMPILEA</sequence>
<dbReference type="PIRSF" id="PIRSF000098">
    <property type="entry name" value="Homoser_dehydrog"/>
    <property type="match status" value="1"/>
</dbReference>
<dbReference type="InterPro" id="IPR002912">
    <property type="entry name" value="ACT_dom"/>
</dbReference>
<proteinExistence type="inferred from homology"/>
<evidence type="ECO:0000313" key="14">
    <source>
        <dbReference type="EMBL" id="GGD85217.1"/>
    </source>
</evidence>
<dbReference type="Pfam" id="PF00742">
    <property type="entry name" value="Homoserine_dh"/>
    <property type="match status" value="1"/>
</dbReference>
<dbReference type="Gene3D" id="3.40.50.720">
    <property type="entry name" value="NAD(P)-binding Rossmann-like Domain"/>
    <property type="match status" value="1"/>
</dbReference>
<comment type="pathway">
    <text evidence="2">Amino-acid biosynthesis; L-methionine biosynthesis via de novo pathway; L-homoserine from L-aspartate: step 3/3.</text>
</comment>
<evidence type="ECO:0000313" key="15">
    <source>
        <dbReference type="Proteomes" id="UP000619041"/>
    </source>
</evidence>
<dbReference type="InterPro" id="IPR005106">
    <property type="entry name" value="Asp/hSer_DH_NAD-bd"/>
</dbReference>
<accession>A0ABQ1RZ83</accession>
<dbReference type="SUPFAM" id="SSF55347">
    <property type="entry name" value="Glyceraldehyde-3-phosphate dehydrogenase-like, C-terminal domain"/>
    <property type="match status" value="1"/>
</dbReference>
<feature type="transmembrane region" description="Helical" evidence="12">
    <location>
        <begin position="6"/>
        <end position="29"/>
    </location>
</feature>
<reference evidence="15" key="1">
    <citation type="journal article" date="2019" name="Int. J. Syst. Evol. Microbiol.">
        <title>The Global Catalogue of Microorganisms (GCM) 10K type strain sequencing project: providing services to taxonomists for standard genome sequencing and annotation.</title>
        <authorList>
            <consortium name="The Broad Institute Genomics Platform"/>
            <consortium name="The Broad Institute Genome Sequencing Center for Infectious Disease"/>
            <person name="Wu L."/>
            <person name="Ma J."/>
        </authorList>
    </citation>
    <scope>NUCLEOTIDE SEQUENCE [LARGE SCALE GENOMIC DNA]</scope>
    <source>
        <strain evidence="15">CGMCC 1.15959</strain>
    </source>
</reference>
<evidence type="ECO:0000256" key="3">
    <source>
        <dbReference type="ARBA" id="ARBA00006753"/>
    </source>
</evidence>
<dbReference type="InterPro" id="IPR019811">
    <property type="entry name" value="HDH_CS"/>
</dbReference>
<comment type="similarity">
    <text evidence="3 11">Belongs to the homoserine dehydrogenase family.</text>
</comment>
<name>A0ABQ1RZ83_9SPHN</name>
<dbReference type="CDD" id="cd04881">
    <property type="entry name" value="ACT_HSDH-Hom"/>
    <property type="match status" value="1"/>
</dbReference>
<dbReference type="PANTHER" id="PTHR43331">
    <property type="entry name" value="HOMOSERINE DEHYDROGENASE"/>
    <property type="match status" value="1"/>
</dbReference>
<dbReference type="InterPro" id="IPR036291">
    <property type="entry name" value="NAD(P)-bd_dom_sf"/>
</dbReference>
<dbReference type="SUPFAM" id="SSF55021">
    <property type="entry name" value="ACT-like"/>
    <property type="match status" value="1"/>
</dbReference>
<dbReference type="Gene3D" id="3.30.70.260">
    <property type="match status" value="1"/>
</dbReference>
<dbReference type="InterPro" id="IPR001342">
    <property type="entry name" value="HDH_cat"/>
</dbReference>
<evidence type="ECO:0000256" key="2">
    <source>
        <dbReference type="ARBA" id="ARBA00005062"/>
    </source>
</evidence>
<keyword evidence="12" id="KW-0472">Membrane</keyword>
<keyword evidence="8" id="KW-0521">NADP</keyword>
<gene>
    <name evidence="14" type="ORF">GCM10011515_01130</name>
</gene>
<evidence type="ECO:0000256" key="11">
    <source>
        <dbReference type="RuleBase" id="RU004171"/>
    </source>
</evidence>
<evidence type="ECO:0000256" key="10">
    <source>
        <dbReference type="ARBA" id="ARBA00023167"/>
    </source>
</evidence>
<evidence type="ECO:0000256" key="1">
    <source>
        <dbReference type="ARBA" id="ARBA00005056"/>
    </source>
</evidence>
<keyword evidence="15" id="KW-1185">Reference proteome</keyword>
<dbReference type="NCBIfam" id="NF004976">
    <property type="entry name" value="PRK06349.1"/>
    <property type="match status" value="1"/>
</dbReference>
<keyword evidence="10" id="KW-0486">Methionine biosynthesis</keyword>
<feature type="domain" description="ACT" evidence="13">
    <location>
        <begin position="363"/>
        <end position="439"/>
    </location>
</feature>
<comment type="caution">
    <text evidence="14">The sequence shown here is derived from an EMBL/GenBank/DDBJ whole genome shotgun (WGS) entry which is preliminary data.</text>
</comment>
<dbReference type="InterPro" id="IPR045865">
    <property type="entry name" value="ACT-like_dom_sf"/>
</dbReference>
<evidence type="ECO:0000256" key="4">
    <source>
        <dbReference type="ARBA" id="ARBA00013213"/>
    </source>
</evidence>
<dbReference type="Pfam" id="PF03447">
    <property type="entry name" value="NAD_binding_3"/>
    <property type="match status" value="1"/>
</dbReference>
<dbReference type="Gene3D" id="3.30.360.10">
    <property type="entry name" value="Dihydrodipicolinate Reductase, domain 2"/>
    <property type="match status" value="1"/>
</dbReference>
<protein>
    <recommendedName>
        <fullName evidence="5">Homoserine dehydrogenase</fullName>
        <ecNumber evidence="4">1.1.1.3</ecNumber>
    </recommendedName>
</protein>
<dbReference type="Proteomes" id="UP000619041">
    <property type="component" value="Unassembled WGS sequence"/>
</dbReference>
<dbReference type="PROSITE" id="PS51671">
    <property type="entry name" value="ACT"/>
    <property type="match status" value="1"/>
</dbReference>
<evidence type="ECO:0000256" key="7">
    <source>
        <dbReference type="ARBA" id="ARBA00022697"/>
    </source>
</evidence>
<keyword evidence="7" id="KW-0791">Threonine biosynthesis</keyword>
<organism evidence="14 15">
    <name type="scientific">Tsuneonella deserti</name>
    <dbReference type="NCBI Taxonomy" id="2035528"/>
    <lineage>
        <taxon>Bacteria</taxon>
        <taxon>Pseudomonadati</taxon>
        <taxon>Pseudomonadota</taxon>
        <taxon>Alphaproteobacteria</taxon>
        <taxon>Sphingomonadales</taxon>
        <taxon>Erythrobacteraceae</taxon>
        <taxon>Tsuneonella</taxon>
    </lineage>
</organism>
<comment type="pathway">
    <text evidence="1">Amino-acid biosynthesis; L-threonine biosynthesis; L-threonine from L-aspartate: step 3/5.</text>
</comment>
<keyword evidence="6" id="KW-0028">Amino-acid biosynthesis</keyword>
<dbReference type="SUPFAM" id="SSF51735">
    <property type="entry name" value="NAD(P)-binding Rossmann-fold domains"/>
    <property type="match status" value="1"/>
</dbReference>
<keyword evidence="9" id="KW-0560">Oxidoreductase</keyword>
<dbReference type="PANTHER" id="PTHR43331:SF1">
    <property type="entry name" value="HOMOSERINE DEHYDROGENASE"/>
    <property type="match status" value="1"/>
</dbReference>
<dbReference type="RefSeq" id="WP_188643351.1">
    <property type="nucleotide sequence ID" value="NZ_BMKL01000001.1"/>
</dbReference>
<evidence type="ECO:0000256" key="12">
    <source>
        <dbReference type="SAM" id="Phobius"/>
    </source>
</evidence>
<keyword evidence="12" id="KW-1133">Transmembrane helix</keyword>
<dbReference type="PROSITE" id="PS01042">
    <property type="entry name" value="HOMOSER_DHGENASE"/>
    <property type="match status" value="1"/>
</dbReference>
<evidence type="ECO:0000256" key="9">
    <source>
        <dbReference type="ARBA" id="ARBA00023002"/>
    </source>
</evidence>
<dbReference type="InterPro" id="IPR016204">
    <property type="entry name" value="HDH"/>
</dbReference>
<dbReference type="Pfam" id="PF01842">
    <property type="entry name" value="ACT"/>
    <property type="match status" value="1"/>
</dbReference>
<evidence type="ECO:0000256" key="8">
    <source>
        <dbReference type="ARBA" id="ARBA00022857"/>
    </source>
</evidence>
<keyword evidence="12" id="KW-0812">Transmembrane</keyword>
<dbReference type="EC" id="1.1.1.3" evidence="4"/>
<dbReference type="EMBL" id="BMKL01000001">
    <property type="protein sequence ID" value="GGD85217.1"/>
    <property type="molecule type" value="Genomic_DNA"/>
</dbReference>
<evidence type="ECO:0000256" key="5">
    <source>
        <dbReference type="ARBA" id="ARBA00013376"/>
    </source>
</evidence>
<evidence type="ECO:0000259" key="13">
    <source>
        <dbReference type="PROSITE" id="PS51671"/>
    </source>
</evidence>